<dbReference type="Pfam" id="PF12294">
    <property type="entry name" value="DUF3626"/>
    <property type="match status" value="1"/>
</dbReference>
<comment type="caution">
    <text evidence="1">The sequence shown here is derived from an EMBL/GenBank/DDBJ whole genome shotgun (WGS) entry which is preliminary data.</text>
</comment>
<gene>
    <name evidence="1" type="ORF">H7C19_21890</name>
</gene>
<organism evidence="1 2">
    <name type="scientific">Cohnella nanjingensis</name>
    <dbReference type="NCBI Taxonomy" id="1387779"/>
    <lineage>
        <taxon>Bacteria</taxon>
        <taxon>Bacillati</taxon>
        <taxon>Bacillota</taxon>
        <taxon>Bacilli</taxon>
        <taxon>Bacillales</taxon>
        <taxon>Paenibacillaceae</taxon>
        <taxon>Cohnella</taxon>
    </lineage>
</organism>
<proteinExistence type="predicted"/>
<name>A0A7X0RTM9_9BACL</name>
<dbReference type="EMBL" id="JACJVP010000037">
    <property type="protein sequence ID" value="MBB6673333.1"/>
    <property type="molecule type" value="Genomic_DNA"/>
</dbReference>
<evidence type="ECO:0000313" key="2">
    <source>
        <dbReference type="Proteomes" id="UP000547209"/>
    </source>
</evidence>
<keyword evidence="2" id="KW-1185">Reference proteome</keyword>
<dbReference type="AlphaFoldDB" id="A0A7X0RTM9"/>
<dbReference type="Proteomes" id="UP000547209">
    <property type="component" value="Unassembled WGS sequence"/>
</dbReference>
<accession>A0A7X0RTM9</accession>
<reference evidence="1 2" key="1">
    <citation type="submission" date="2020-08" db="EMBL/GenBank/DDBJ databases">
        <title>Cohnella phylogeny.</title>
        <authorList>
            <person name="Dunlap C."/>
        </authorList>
    </citation>
    <scope>NUCLEOTIDE SEQUENCE [LARGE SCALE GENOMIC DNA]</scope>
    <source>
        <strain evidence="1 2">DSM 28246</strain>
    </source>
</reference>
<dbReference type="RefSeq" id="WP_185671201.1">
    <property type="nucleotide sequence ID" value="NZ_JACJVP010000037.1"/>
</dbReference>
<dbReference type="InterPro" id="IPR022074">
    <property type="entry name" value="DUF3626"/>
</dbReference>
<evidence type="ECO:0000313" key="1">
    <source>
        <dbReference type="EMBL" id="MBB6673333.1"/>
    </source>
</evidence>
<sequence>MHALTRAQAQALQHVREAAWPHRQRAQEILEDILSRAGVLKDEGMAILSRIGRRARVTLNFHPDRVLPDGITVVEGLLLAGKYRSQFETRVTNGSRTAYPGGDRDRWEELLFGGAYQASDAREDARPKYGALNLMRHADGAAPRFGSCYLILRPEVSGRCTFTLGDSHLGPEHVGTSDVLAPLLAALLRQIETDHAALGVAPLDPGAFLNRLRQAEAVASVPGSGLVGRALDDYVEAQVHGEIDLSADVEALVADPSYRGTQIGGRLRDLCARHGLGLYWHAGFRLETARVPDDFRGPAMPPLARRVDRGFAATPGLLDAAAIGRAAASARHEPELWRDWASPEETFQHFKQLWHVLVRFGR</sequence>
<protein>
    <submittedName>
        <fullName evidence="1">DUF3626 domain-containing protein</fullName>
    </submittedName>
</protein>